<dbReference type="Proteomes" id="UP000041254">
    <property type="component" value="Unassembled WGS sequence"/>
</dbReference>
<evidence type="ECO:0000313" key="9">
    <source>
        <dbReference type="Proteomes" id="UP000041254"/>
    </source>
</evidence>
<dbReference type="InParanoid" id="A0A0G4ECS5"/>
<feature type="compositionally biased region" description="Gly residues" evidence="5">
    <location>
        <begin position="600"/>
        <end position="609"/>
    </location>
</feature>
<reference evidence="8 9" key="1">
    <citation type="submission" date="2014-11" db="EMBL/GenBank/DDBJ databases">
        <authorList>
            <person name="Zhu J."/>
            <person name="Qi W."/>
            <person name="Song R."/>
        </authorList>
    </citation>
    <scope>NUCLEOTIDE SEQUENCE [LARGE SCALE GENOMIC DNA]</scope>
</reference>
<evidence type="ECO:0000259" key="6">
    <source>
        <dbReference type="PROSITE" id="PS50011"/>
    </source>
</evidence>
<organism evidence="8 9">
    <name type="scientific">Vitrella brassicaformis (strain CCMP3155)</name>
    <dbReference type="NCBI Taxonomy" id="1169540"/>
    <lineage>
        <taxon>Eukaryota</taxon>
        <taxon>Sar</taxon>
        <taxon>Alveolata</taxon>
        <taxon>Colpodellida</taxon>
        <taxon>Vitrellaceae</taxon>
        <taxon>Vitrella</taxon>
    </lineage>
</organism>
<evidence type="ECO:0000256" key="5">
    <source>
        <dbReference type="SAM" id="MobiDB-lite"/>
    </source>
</evidence>
<dbReference type="STRING" id="1169540.A0A0G4ECS5"/>
<evidence type="ECO:0000256" key="3">
    <source>
        <dbReference type="ARBA" id="ARBA00022840"/>
    </source>
</evidence>
<dbReference type="Gene3D" id="1.10.510.10">
    <property type="entry name" value="Transferase(Phosphotransferase) domain 1"/>
    <property type="match status" value="1"/>
</dbReference>
<dbReference type="GO" id="GO:0004674">
    <property type="term" value="F:protein serine/threonine kinase activity"/>
    <property type="evidence" value="ECO:0007669"/>
    <property type="project" value="TreeGrafter"/>
</dbReference>
<dbReference type="GO" id="GO:0035556">
    <property type="term" value="P:intracellular signal transduction"/>
    <property type="evidence" value="ECO:0007669"/>
    <property type="project" value="TreeGrafter"/>
</dbReference>
<feature type="compositionally biased region" description="Polar residues" evidence="5">
    <location>
        <begin position="374"/>
        <end position="392"/>
    </location>
</feature>
<feature type="compositionally biased region" description="Low complexity" evidence="5">
    <location>
        <begin position="627"/>
        <end position="639"/>
    </location>
</feature>
<feature type="region of interest" description="Disordered" evidence="5">
    <location>
        <begin position="373"/>
        <end position="436"/>
    </location>
</feature>
<evidence type="ECO:0000256" key="1">
    <source>
        <dbReference type="ARBA" id="ARBA00011245"/>
    </source>
</evidence>
<feature type="region of interest" description="Disordered" evidence="5">
    <location>
        <begin position="485"/>
        <end position="736"/>
    </location>
</feature>
<dbReference type="PROSITE" id="PS51490">
    <property type="entry name" value="KHA"/>
    <property type="match status" value="1"/>
</dbReference>
<dbReference type="Pfam" id="PF00069">
    <property type="entry name" value="Pkinase"/>
    <property type="match status" value="1"/>
</dbReference>
<evidence type="ECO:0000256" key="4">
    <source>
        <dbReference type="PROSITE-ProRule" id="PRU10141"/>
    </source>
</evidence>
<dbReference type="GO" id="GO:0005524">
    <property type="term" value="F:ATP binding"/>
    <property type="evidence" value="ECO:0007669"/>
    <property type="project" value="UniProtKB-UniRule"/>
</dbReference>
<sequence length="736" mass="78611">MFGFPEVDIGVGLGSCDATRTVFVARNGGSGDPVKVNIAHHAKLGDLLEAAGRKLGIAHPSRCFYESGEEVKDIDSILDDEVLFISEGGGFRKSLNRTNTTTEGIMAGYLLKEKIGEGGFGKVMKAVHMETNQLAAVKFISKKSFREIADADRVFVEIQALRDLSHKHVIQMYDVVDHPSYICFIMEFASNGELREYVANRQRLTEDEARHFFQQIVKGVHYCHSRNIVHRDLKLENILLDDGLKCKIVDFGLSDFVAPSERVVTEGGTEAYLAPEVYHGSSADSDPFKIDVWALGVILYAMTHGKLPFHAPDRVTLEKLEREGLDFRGGCSQAMQALILAMLTADPKKRPSTNDVMMDPWLRQQLLYDRRSDTLPSSHSTPFLPSVASTDTHAPGPLAATVGPFSALSSQDEHDRSGEPPCQPTSPQSMTHRPPRLSVIDSGALSVPASALATPQHAPLSKFSWTSSRDEQEEDGLASAFAASAAASPCGGMHSQDATGRRSKRESAIAGERKRVTIASAGEDSQDASKRSGASDAPPSQLLAMAESILRDRSAKEGTQRQLRRENATVGAREKTVERRAPQSSVRRTPTAASATAAVAGGGAGAGGGRDTDKEATLPRPVTTHNSRSASPVPSPAASTGRAGRRLQQVGSSIVTSSGVASPPTPSSPKMSPPMHSSHRAATSQTPSSHRAANAAMAAVLGGGQASTTTSTVGTGTELYATSRRRDKSLPTSSRA</sequence>
<dbReference type="PROSITE" id="PS00107">
    <property type="entry name" value="PROTEIN_KINASE_ATP"/>
    <property type="match status" value="1"/>
</dbReference>
<dbReference type="OMA" id="NECELTI"/>
<dbReference type="PhylomeDB" id="A0A0G4ECS5"/>
<evidence type="ECO:0000256" key="2">
    <source>
        <dbReference type="ARBA" id="ARBA00022741"/>
    </source>
</evidence>
<keyword evidence="9" id="KW-1185">Reference proteome</keyword>
<evidence type="ECO:0008006" key="10">
    <source>
        <dbReference type="Google" id="ProtNLM"/>
    </source>
</evidence>
<dbReference type="FunFam" id="1.10.510.10:FF:000571">
    <property type="entry name" value="Maternal embryonic leucine zipper kinase"/>
    <property type="match status" value="1"/>
</dbReference>
<feature type="compositionally biased region" description="Basic and acidic residues" evidence="5">
    <location>
        <begin position="549"/>
        <end position="581"/>
    </location>
</feature>
<dbReference type="PROSITE" id="PS00108">
    <property type="entry name" value="PROTEIN_KINASE_ST"/>
    <property type="match status" value="1"/>
</dbReference>
<comment type="subunit">
    <text evidence="1">Monomer.</text>
</comment>
<keyword evidence="3 4" id="KW-0067">ATP-binding</keyword>
<protein>
    <recommendedName>
        <fullName evidence="10">Protein kinase domain-containing protein</fullName>
    </recommendedName>
</protein>
<dbReference type="OrthoDB" id="10252354at2759"/>
<feature type="compositionally biased region" description="Basic and acidic residues" evidence="5">
    <location>
        <begin position="505"/>
        <end position="515"/>
    </location>
</feature>
<dbReference type="PROSITE" id="PS50011">
    <property type="entry name" value="PROTEIN_KINASE_DOM"/>
    <property type="match status" value="1"/>
</dbReference>
<dbReference type="InterPro" id="IPR017441">
    <property type="entry name" value="Protein_kinase_ATP_BS"/>
</dbReference>
<gene>
    <name evidence="8" type="ORF">Vbra_6947</name>
</gene>
<dbReference type="GO" id="GO:0005737">
    <property type="term" value="C:cytoplasm"/>
    <property type="evidence" value="ECO:0007669"/>
    <property type="project" value="TreeGrafter"/>
</dbReference>
<keyword evidence="2 4" id="KW-0547">Nucleotide-binding</keyword>
<evidence type="ECO:0000259" key="7">
    <source>
        <dbReference type="PROSITE" id="PS51490"/>
    </source>
</evidence>
<accession>A0A0G4ECS5</accession>
<evidence type="ECO:0000313" key="8">
    <source>
        <dbReference type="EMBL" id="CEL93112.1"/>
    </source>
</evidence>
<dbReference type="InterPro" id="IPR000719">
    <property type="entry name" value="Prot_kinase_dom"/>
</dbReference>
<dbReference type="InterPro" id="IPR021789">
    <property type="entry name" value="KHA_dom"/>
</dbReference>
<feature type="domain" description="KHA" evidence="7">
    <location>
        <begin position="21"/>
        <end position="103"/>
    </location>
</feature>
<dbReference type="EMBL" id="CDMY01000138">
    <property type="protein sequence ID" value="CEL93112.1"/>
    <property type="molecule type" value="Genomic_DNA"/>
</dbReference>
<dbReference type="FunFam" id="3.30.200.20:FF:000042">
    <property type="entry name" value="Aurora kinase A"/>
    <property type="match status" value="1"/>
</dbReference>
<dbReference type="VEuPathDB" id="CryptoDB:Vbra_6947"/>
<dbReference type="PANTHER" id="PTHR24346:SF30">
    <property type="entry name" value="MATERNAL EMBRYONIC LEUCINE ZIPPER KINASE"/>
    <property type="match status" value="1"/>
</dbReference>
<dbReference type="InterPro" id="IPR008271">
    <property type="entry name" value="Ser/Thr_kinase_AS"/>
</dbReference>
<feature type="binding site" evidence="4">
    <location>
        <position position="138"/>
    </location>
    <ligand>
        <name>ATP</name>
        <dbReference type="ChEBI" id="CHEBI:30616"/>
    </ligand>
</feature>
<feature type="compositionally biased region" description="Polar residues" evidence="5">
    <location>
        <begin position="649"/>
        <end position="660"/>
    </location>
</feature>
<dbReference type="InterPro" id="IPR011009">
    <property type="entry name" value="Kinase-like_dom_sf"/>
</dbReference>
<name>A0A0G4ECS5_VITBC</name>
<feature type="compositionally biased region" description="Low complexity" evidence="5">
    <location>
        <begin position="706"/>
        <end position="717"/>
    </location>
</feature>
<dbReference type="AlphaFoldDB" id="A0A0G4ECS5"/>
<dbReference type="PANTHER" id="PTHR24346">
    <property type="entry name" value="MAP/MICROTUBULE AFFINITY-REGULATING KINASE"/>
    <property type="match status" value="1"/>
</dbReference>
<proteinExistence type="predicted"/>
<feature type="domain" description="Protein kinase" evidence="6">
    <location>
        <begin position="109"/>
        <end position="362"/>
    </location>
</feature>
<dbReference type="SUPFAM" id="SSF56112">
    <property type="entry name" value="Protein kinase-like (PK-like)"/>
    <property type="match status" value="1"/>
</dbReference>
<feature type="compositionally biased region" description="Polar residues" evidence="5">
    <location>
        <begin position="680"/>
        <end position="691"/>
    </location>
</feature>
<dbReference type="SMART" id="SM00220">
    <property type="entry name" value="S_TKc"/>
    <property type="match status" value="1"/>
</dbReference>